<organism evidence="2 3">
    <name type="scientific">Gossypium darwinii</name>
    <name type="common">Darwin's cotton</name>
    <name type="synonym">Gossypium barbadense var. darwinii</name>
    <dbReference type="NCBI Taxonomy" id="34276"/>
    <lineage>
        <taxon>Eukaryota</taxon>
        <taxon>Viridiplantae</taxon>
        <taxon>Streptophyta</taxon>
        <taxon>Embryophyta</taxon>
        <taxon>Tracheophyta</taxon>
        <taxon>Spermatophyta</taxon>
        <taxon>Magnoliopsida</taxon>
        <taxon>eudicotyledons</taxon>
        <taxon>Gunneridae</taxon>
        <taxon>Pentapetalae</taxon>
        <taxon>rosids</taxon>
        <taxon>malvids</taxon>
        <taxon>Malvales</taxon>
        <taxon>Malvaceae</taxon>
        <taxon>Malvoideae</taxon>
        <taxon>Gossypium</taxon>
    </lineage>
</organism>
<feature type="transmembrane region" description="Helical" evidence="1">
    <location>
        <begin position="50"/>
        <end position="77"/>
    </location>
</feature>
<name>A0A5D2CY07_GOSDA</name>
<keyword evidence="1" id="KW-0472">Membrane</keyword>
<keyword evidence="1" id="KW-1133">Transmembrane helix</keyword>
<dbReference type="EMBL" id="CM017704">
    <property type="protein sequence ID" value="TYG74547.1"/>
    <property type="molecule type" value="Genomic_DNA"/>
</dbReference>
<protein>
    <submittedName>
        <fullName evidence="2">Uncharacterized protein</fullName>
    </submittedName>
</protein>
<keyword evidence="1" id="KW-0812">Transmembrane</keyword>
<evidence type="ECO:0000256" key="1">
    <source>
        <dbReference type="SAM" id="Phobius"/>
    </source>
</evidence>
<gene>
    <name evidence="2" type="ORF">ES288_D04G191100v1</name>
</gene>
<sequence>MITIHPLSTISDPSPINYNDHDGTTTERYRWMNVHGARGNGSYCDVGVCTALVCCLLLEFAVFIFWGLYSVISLGLIGPRF</sequence>
<dbReference type="Proteomes" id="UP000323506">
    <property type="component" value="Chromosome D04"/>
</dbReference>
<evidence type="ECO:0000313" key="2">
    <source>
        <dbReference type="EMBL" id="TYG74547.1"/>
    </source>
</evidence>
<reference evidence="2 3" key="1">
    <citation type="submission" date="2019-06" db="EMBL/GenBank/DDBJ databases">
        <title>WGS assembly of Gossypium darwinii.</title>
        <authorList>
            <person name="Chen Z.J."/>
            <person name="Sreedasyam A."/>
            <person name="Ando A."/>
            <person name="Song Q."/>
            <person name="De L."/>
            <person name="Hulse-Kemp A."/>
            <person name="Ding M."/>
            <person name="Ye W."/>
            <person name="Kirkbride R."/>
            <person name="Jenkins J."/>
            <person name="Plott C."/>
            <person name="Lovell J."/>
            <person name="Lin Y.-M."/>
            <person name="Vaughn R."/>
            <person name="Liu B."/>
            <person name="Li W."/>
            <person name="Simpson S."/>
            <person name="Scheffler B."/>
            <person name="Saski C."/>
            <person name="Grover C."/>
            <person name="Hu G."/>
            <person name="Conover J."/>
            <person name="Carlson J."/>
            <person name="Shu S."/>
            <person name="Boston L."/>
            <person name="Williams M."/>
            <person name="Peterson D."/>
            <person name="Mcgee K."/>
            <person name="Jones D."/>
            <person name="Wendel J."/>
            <person name="Stelly D."/>
            <person name="Grimwood J."/>
            <person name="Schmutz J."/>
        </authorList>
    </citation>
    <scope>NUCLEOTIDE SEQUENCE [LARGE SCALE GENOMIC DNA]</scope>
    <source>
        <strain evidence="2">1808015.09</strain>
    </source>
</reference>
<evidence type="ECO:0000313" key="3">
    <source>
        <dbReference type="Proteomes" id="UP000323506"/>
    </source>
</evidence>
<proteinExistence type="predicted"/>
<dbReference type="AlphaFoldDB" id="A0A5D2CY07"/>
<accession>A0A5D2CY07</accession>
<keyword evidence="3" id="KW-1185">Reference proteome</keyword>